<dbReference type="Pfam" id="PF00082">
    <property type="entry name" value="Peptidase_S8"/>
    <property type="match status" value="1"/>
</dbReference>
<dbReference type="Gene3D" id="3.30.70.80">
    <property type="entry name" value="Peptidase S8 propeptide/proteinase inhibitor I9"/>
    <property type="match status" value="1"/>
</dbReference>
<dbReference type="InterPro" id="IPR045051">
    <property type="entry name" value="SBT"/>
</dbReference>
<keyword evidence="2 7" id="KW-0645">Protease</keyword>
<dbReference type="Proteomes" id="UP000712600">
    <property type="component" value="Unassembled WGS sequence"/>
</dbReference>
<evidence type="ECO:0000256" key="4">
    <source>
        <dbReference type="ARBA" id="ARBA00022801"/>
    </source>
</evidence>
<dbReference type="InterPro" id="IPR015500">
    <property type="entry name" value="Peptidase_S8_subtilisin-rel"/>
</dbReference>
<dbReference type="SUPFAM" id="SSF52743">
    <property type="entry name" value="Subtilisin-like"/>
    <property type="match status" value="1"/>
</dbReference>
<dbReference type="InterPro" id="IPR037045">
    <property type="entry name" value="S8pro/Inhibitor_I9_sf"/>
</dbReference>
<organism evidence="12 13">
    <name type="scientific">Brassica cretica</name>
    <name type="common">Mustard</name>
    <dbReference type="NCBI Taxonomy" id="69181"/>
    <lineage>
        <taxon>Eukaryota</taxon>
        <taxon>Viridiplantae</taxon>
        <taxon>Streptophyta</taxon>
        <taxon>Embryophyta</taxon>
        <taxon>Tracheophyta</taxon>
        <taxon>Spermatophyta</taxon>
        <taxon>Magnoliopsida</taxon>
        <taxon>eudicotyledons</taxon>
        <taxon>Gunneridae</taxon>
        <taxon>Pentapetalae</taxon>
        <taxon>rosids</taxon>
        <taxon>malvids</taxon>
        <taxon>Brassicales</taxon>
        <taxon>Brassicaceae</taxon>
        <taxon>Brassiceae</taxon>
        <taxon>Brassica</taxon>
    </lineage>
</organism>
<dbReference type="Pfam" id="PF05922">
    <property type="entry name" value="Inhibitor_I9"/>
    <property type="match status" value="1"/>
</dbReference>
<dbReference type="InterPro" id="IPR041469">
    <property type="entry name" value="Subtilisin-like_FN3"/>
</dbReference>
<evidence type="ECO:0000259" key="11">
    <source>
        <dbReference type="Pfam" id="PF17766"/>
    </source>
</evidence>
<dbReference type="EMBL" id="QGKX02001521">
    <property type="protein sequence ID" value="KAF3507726.1"/>
    <property type="molecule type" value="Genomic_DNA"/>
</dbReference>
<dbReference type="Gene3D" id="2.60.40.2310">
    <property type="match status" value="1"/>
</dbReference>
<dbReference type="CDD" id="cd04852">
    <property type="entry name" value="Peptidases_S8_3"/>
    <property type="match status" value="1"/>
</dbReference>
<feature type="domain" description="Subtilisin-like protease fibronectin type-III" evidence="11">
    <location>
        <begin position="775"/>
        <end position="873"/>
    </location>
</feature>
<dbReference type="PROSITE" id="PS00138">
    <property type="entry name" value="SUBTILASE_SER"/>
    <property type="match status" value="1"/>
</dbReference>
<comment type="caution">
    <text evidence="12">The sequence shown here is derived from an EMBL/GenBank/DDBJ whole genome shotgun (WGS) entry which is preliminary data.</text>
</comment>
<evidence type="ECO:0000256" key="2">
    <source>
        <dbReference type="ARBA" id="ARBA00022670"/>
    </source>
</evidence>
<keyword evidence="3" id="KW-0732">Signal</keyword>
<feature type="active site" description="Charge relay system" evidence="6 7">
    <location>
        <position position="291"/>
    </location>
</feature>
<keyword evidence="4 7" id="KW-0378">Hydrolase</keyword>
<protein>
    <recommendedName>
        <fullName evidence="14">Subtilisin-like protease</fullName>
    </recommendedName>
</protein>
<evidence type="ECO:0000256" key="1">
    <source>
        <dbReference type="ARBA" id="ARBA00011073"/>
    </source>
</evidence>
<evidence type="ECO:0000256" key="8">
    <source>
        <dbReference type="SAM" id="MobiDB-lite"/>
    </source>
</evidence>
<dbReference type="InterPro" id="IPR000209">
    <property type="entry name" value="Peptidase_S8/S53_dom"/>
</dbReference>
<dbReference type="Gene3D" id="3.50.30.30">
    <property type="match status" value="1"/>
</dbReference>
<feature type="domain" description="Peptidase S8/S53" evidence="9">
    <location>
        <begin position="283"/>
        <end position="719"/>
    </location>
</feature>
<dbReference type="PANTHER" id="PTHR10795">
    <property type="entry name" value="PROPROTEIN CONVERTASE SUBTILISIN/KEXIN"/>
    <property type="match status" value="1"/>
</dbReference>
<evidence type="ECO:0008006" key="14">
    <source>
        <dbReference type="Google" id="ProtNLM"/>
    </source>
</evidence>
<dbReference type="InterPro" id="IPR023828">
    <property type="entry name" value="Peptidase_S8_Ser-AS"/>
</dbReference>
<reference evidence="12" key="1">
    <citation type="submission" date="2019-12" db="EMBL/GenBank/DDBJ databases">
        <title>Genome sequencing and annotation of Brassica cretica.</title>
        <authorList>
            <person name="Studholme D.J."/>
            <person name="Sarris P."/>
        </authorList>
    </citation>
    <scope>NUCLEOTIDE SEQUENCE</scope>
    <source>
        <strain evidence="12">PFS-109/04</strain>
        <tissue evidence="12">Leaf</tissue>
    </source>
</reference>
<evidence type="ECO:0000256" key="6">
    <source>
        <dbReference type="PIRSR" id="PIRSR615500-1"/>
    </source>
</evidence>
<evidence type="ECO:0000313" key="13">
    <source>
        <dbReference type="Proteomes" id="UP000712600"/>
    </source>
</evidence>
<dbReference type="InterPro" id="IPR034197">
    <property type="entry name" value="Peptidases_S8_3"/>
</dbReference>
<feature type="active site" description="Charge relay system" evidence="6 7">
    <location>
        <position position="669"/>
    </location>
</feature>
<proteinExistence type="inferred from homology"/>
<evidence type="ECO:0000256" key="7">
    <source>
        <dbReference type="PROSITE-ProRule" id="PRU01240"/>
    </source>
</evidence>
<evidence type="ECO:0000256" key="5">
    <source>
        <dbReference type="ARBA" id="ARBA00022825"/>
    </source>
</evidence>
<dbReference type="InterPro" id="IPR010259">
    <property type="entry name" value="S8pro/Inhibitor_I9"/>
</dbReference>
<evidence type="ECO:0000313" key="12">
    <source>
        <dbReference type="EMBL" id="KAF3507726.1"/>
    </source>
</evidence>
<dbReference type="Gene3D" id="3.40.50.200">
    <property type="entry name" value="Peptidase S8/S53 domain"/>
    <property type="match status" value="1"/>
</dbReference>
<feature type="domain" description="Inhibitor I9" evidence="10">
    <location>
        <begin position="181"/>
        <end position="259"/>
    </location>
</feature>
<feature type="region of interest" description="Disordered" evidence="8">
    <location>
        <begin position="92"/>
        <end position="121"/>
    </location>
</feature>
<evidence type="ECO:0000256" key="3">
    <source>
        <dbReference type="ARBA" id="ARBA00022729"/>
    </source>
</evidence>
<dbReference type="PROSITE" id="PS51892">
    <property type="entry name" value="SUBTILASE"/>
    <property type="match status" value="1"/>
</dbReference>
<dbReference type="PRINTS" id="PR00723">
    <property type="entry name" value="SUBTILISIN"/>
</dbReference>
<accession>A0A8S9NVH7</accession>
<sequence length="878" mass="94699">MTTDLDGERRRISTERETVDPTERATVDPTERATVDPTERETVDPTERDGGSDGERRWIRRRETVDPTERDGGSDGERRWIRRRERDGGFDGGFDGERDYGYGRREKNDYDGREEGDDRLKIRGSPLRGSFPWARLGSGPLHPGGFYLGWIEPSTALVSRRGRVVSAWGGIEPGWWLPPQVYIVYMGALPARADYMPMSHHTSILQEVTGENSIESRLVRNYKRSFNGFAAWLTESERQILANTEDVVSVFPSKTLKLQTTASWDFVGLKKGKRAKRNPSIESDTIIGVMDSGINPLSDSFSDKGFGPPPKKWKGVCQGSKHFSCNNKVIGARNYTPRIKGVPHSAIDNMGHGSHTASTAAGNAVKDVSFYGLANGTARGGVPAARIAVYKVCDPGIKGCTTDGILSAFDDAIGDNVDLITISIGDDKGLPFHEDTIAIGAFHAMAKGILTVNSAGNSGPELSTVTSVAPWIFTVGASNTNRAFVTKAVLGDGKTVVGRSVNSFDLKGTKYPVVYGKTASSNCDAASAAFCSPGCLDRKLVSGKIVLCDSGQYVKEAKYMGAVASIARSRREDTALVFSFPVAVLSGPAYDVVLSNPIAAVLKSETIFNQKAPVIASYSSRGPNPIIPDILKPDITAPGSEIIAAYSPSVPPSIADTRHLKYSILSGTSMSCPHVAGVAAYIKTFHPRWSPSMIQSAIMTTARPVNASTLMPEFAYGAGHVNPLAAVHPGLVYEANKSDYIAFLCGLNYTGKNLRLISGESSTCTKAQSKSLTRNLNYPSMSAKVPATKPFKVTFRRTVTNVGTSNTTYKAKVVGSKLNVEVIPDVFSLKSMHEKKSFTVTVSGKGLGAGELVASSQLIWSDGFHFVRSPIVVYAANW</sequence>
<dbReference type="CDD" id="cd02120">
    <property type="entry name" value="PA_subtilisin_like"/>
    <property type="match status" value="1"/>
</dbReference>
<evidence type="ECO:0000259" key="10">
    <source>
        <dbReference type="Pfam" id="PF05922"/>
    </source>
</evidence>
<dbReference type="InterPro" id="IPR036852">
    <property type="entry name" value="Peptidase_S8/S53_dom_sf"/>
</dbReference>
<dbReference type="GO" id="GO:0004252">
    <property type="term" value="F:serine-type endopeptidase activity"/>
    <property type="evidence" value="ECO:0007669"/>
    <property type="project" value="UniProtKB-UniRule"/>
</dbReference>
<dbReference type="GO" id="GO:0006508">
    <property type="term" value="P:proteolysis"/>
    <property type="evidence" value="ECO:0007669"/>
    <property type="project" value="UniProtKB-KW"/>
</dbReference>
<feature type="active site" description="Charge relay system" evidence="6 7">
    <location>
        <position position="352"/>
    </location>
</feature>
<dbReference type="Pfam" id="PF17766">
    <property type="entry name" value="fn3_6"/>
    <property type="match status" value="1"/>
</dbReference>
<keyword evidence="5 7" id="KW-0720">Serine protease</keyword>
<feature type="region of interest" description="Disordered" evidence="8">
    <location>
        <begin position="1"/>
        <end position="77"/>
    </location>
</feature>
<name>A0A8S9NVH7_BRACR</name>
<evidence type="ECO:0000259" key="9">
    <source>
        <dbReference type="Pfam" id="PF00082"/>
    </source>
</evidence>
<dbReference type="AlphaFoldDB" id="A0A8S9NVH7"/>
<gene>
    <name evidence="12" type="ORF">F2Q69_00007644</name>
</gene>
<comment type="similarity">
    <text evidence="1 7">Belongs to the peptidase S8 family.</text>
</comment>